<dbReference type="AlphaFoldDB" id="A0A409VSH2"/>
<organism evidence="3 4">
    <name type="scientific">Gymnopilus dilepis</name>
    <dbReference type="NCBI Taxonomy" id="231916"/>
    <lineage>
        <taxon>Eukaryota</taxon>
        <taxon>Fungi</taxon>
        <taxon>Dikarya</taxon>
        <taxon>Basidiomycota</taxon>
        <taxon>Agaricomycotina</taxon>
        <taxon>Agaricomycetes</taxon>
        <taxon>Agaricomycetidae</taxon>
        <taxon>Agaricales</taxon>
        <taxon>Agaricineae</taxon>
        <taxon>Hymenogastraceae</taxon>
        <taxon>Gymnopilus</taxon>
    </lineage>
</organism>
<evidence type="ECO:0000256" key="2">
    <source>
        <dbReference type="SAM" id="Phobius"/>
    </source>
</evidence>
<feature type="region of interest" description="Disordered" evidence="1">
    <location>
        <begin position="1"/>
        <end position="59"/>
    </location>
</feature>
<name>A0A409VSH2_9AGAR</name>
<evidence type="ECO:0000256" key="1">
    <source>
        <dbReference type="SAM" id="MobiDB-lite"/>
    </source>
</evidence>
<proteinExistence type="predicted"/>
<keyword evidence="4" id="KW-1185">Reference proteome</keyword>
<feature type="compositionally biased region" description="Low complexity" evidence="1">
    <location>
        <begin position="12"/>
        <end position="24"/>
    </location>
</feature>
<evidence type="ECO:0000313" key="3">
    <source>
        <dbReference type="EMBL" id="PPQ69136.1"/>
    </source>
</evidence>
<evidence type="ECO:0000313" key="4">
    <source>
        <dbReference type="Proteomes" id="UP000284706"/>
    </source>
</evidence>
<sequence length="293" mass="31423">PRRNAKKRKKPPSAARSASASAKPPSRKRGCSSSARRRRRRGGRSARRRRRRRGRGNALRLRLGRGGRWGWGRVLGEGGLRPAGGRRRCGGAVVVPPPIRLREVRSLLHPPAPPPRHRPRAPRAPLQALPPVQEGQCRSTALVRLEEVGVDGERGRGKGSGRGLLPLLVVVVVLQVGGLMAWGLGLRVPLCGSLSGAGEEGGKTGRGRLGRGRSRRGTRMGSRLLRVGVGGCGSRGGGGRKRRCFVSASVLSFNIGVDKPKNKTSRCTISMSRTDCSPCLEATLLLCRLSPNF</sequence>
<protein>
    <submittedName>
        <fullName evidence="3">Uncharacterized protein</fullName>
    </submittedName>
</protein>
<feature type="compositionally biased region" description="Basic residues" evidence="1">
    <location>
        <begin position="205"/>
        <end position="217"/>
    </location>
</feature>
<dbReference type="InParanoid" id="A0A409VSH2"/>
<feature type="transmembrane region" description="Helical" evidence="2">
    <location>
        <begin position="164"/>
        <end position="185"/>
    </location>
</feature>
<dbReference type="Proteomes" id="UP000284706">
    <property type="component" value="Unassembled WGS sequence"/>
</dbReference>
<reference evidence="3 4" key="1">
    <citation type="journal article" date="2018" name="Evol. Lett.">
        <title>Horizontal gene cluster transfer increased hallucinogenic mushroom diversity.</title>
        <authorList>
            <person name="Reynolds H.T."/>
            <person name="Vijayakumar V."/>
            <person name="Gluck-Thaler E."/>
            <person name="Korotkin H.B."/>
            <person name="Matheny P.B."/>
            <person name="Slot J.C."/>
        </authorList>
    </citation>
    <scope>NUCLEOTIDE SEQUENCE [LARGE SCALE GENOMIC DNA]</scope>
    <source>
        <strain evidence="3 4">SRW20</strain>
    </source>
</reference>
<keyword evidence="2" id="KW-0812">Transmembrane</keyword>
<feature type="region of interest" description="Disordered" evidence="1">
    <location>
        <begin position="197"/>
        <end position="217"/>
    </location>
</feature>
<dbReference type="EMBL" id="NHYE01005580">
    <property type="protein sequence ID" value="PPQ69136.1"/>
    <property type="molecule type" value="Genomic_DNA"/>
</dbReference>
<keyword evidence="2" id="KW-1133">Transmembrane helix</keyword>
<feature type="non-terminal residue" evidence="3">
    <location>
        <position position="1"/>
    </location>
</feature>
<accession>A0A409VSH2</accession>
<gene>
    <name evidence="3" type="ORF">CVT26_003584</name>
</gene>
<comment type="caution">
    <text evidence="3">The sequence shown here is derived from an EMBL/GenBank/DDBJ whole genome shotgun (WGS) entry which is preliminary data.</text>
</comment>
<feature type="compositionally biased region" description="Basic residues" evidence="1">
    <location>
        <begin position="25"/>
        <end position="55"/>
    </location>
</feature>
<keyword evidence="2" id="KW-0472">Membrane</keyword>
<feature type="compositionally biased region" description="Basic residues" evidence="1">
    <location>
        <begin position="1"/>
        <end position="11"/>
    </location>
</feature>